<dbReference type="RefSeq" id="WP_125601131.1">
    <property type="nucleotide sequence ID" value="NZ_JBHSSM010000023.1"/>
</dbReference>
<organism evidence="1 2">
    <name type="scientific">Lapidilactobacillus achengensis</name>
    <dbReference type="NCBI Taxonomy" id="2486000"/>
    <lineage>
        <taxon>Bacteria</taxon>
        <taxon>Bacillati</taxon>
        <taxon>Bacillota</taxon>
        <taxon>Bacilli</taxon>
        <taxon>Lactobacillales</taxon>
        <taxon>Lactobacillaceae</taxon>
        <taxon>Lapidilactobacillus</taxon>
    </lineage>
</organism>
<name>A0ABW1USJ2_9LACO</name>
<evidence type="ECO:0000313" key="2">
    <source>
        <dbReference type="Proteomes" id="UP001596310"/>
    </source>
</evidence>
<reference evidence="2" key="1">
    <citation type="journal article" date="2019" name="Int. J. Syst. Evol. Microbiol.">
        <title>The Global Catalogue of Microorganisms (GCM) 10K type strain sequencing project: providing services to taxonomists for standard genome sequencing and annotation.</title>
        <authorList>
            <consortium name="The Broad Institute Genomics Platform"/>
            <consortium name="The Broad Institute Genome Sequencing Center for Infectious Disease"/>
            <person name="Wu L."/>
            <person name="Ma J."/>
        </authorList>
    </citation>
    <scope>NUCLEOTIDE SEQUENCE [LARGE SCALE GENOMIC DNA]</scope>
    <source>
        <strain evidence="2">CCM 8897</strain>
    </source>
</reference>
<dbReference type="EMBL" id="JBHSSM010000023">
    <property type="protein sequence ID" value="MFC6316003.1"/>
    <property type="molecule type" value="Genomic_DNA"/>
</dbReference>
<keyword evidence="2" id="KW-1185">Reference proteome</keyword>
<gene>
    <name evidence="1" type="ORF">ACFQHW_10555</name>
</gene>
<accession>A0ABW1USJ2</accession>
<sequence length="76" mass="8151">MIHQELVSVHQSDCTGVTNIKIVTTNHGHHLRGSPSTDHSLPVGVSVQTTVKTLSGWSGAWRWWAVCSFGGGLGWG</sequence>
<evidence type="ECO:0000313" key="1">
    <source>
        <dbReference type="EMBL" id="MFC6316003.1"/>
    </source>
</evidence>
<proteinExistence type="predicted"/>
<comment type="caution">
    <text evidence="1">The sequence shown here is derived from an EMBL/GenBank/DDBJ whole genome shotgun (WGS) entry which is preliminary data.</text>
</comment>
<dbReference type="Proteomes" id="UP001596310">
    <property type="component" value="Unassembled WGS sequence"/>
</dbReference>
<protein>
    <submittedName>
        <fullName evidence="1">Uncharacterized protein</fullName>
    </submittedName>
</protein>